<keyword evidence="4" id="KW-1185">Reference proteome</keyword>
<proteinExistence type="predicted"/>
<evidence type="ECO:0000256" key="2">
    <source>
        <dbReference type="SAM" id="MobiDB-lite"/>
    </source>
</evidence>
<evidence type="ECO:0000256" key="1">
    <source>
        <dbReference type="SAM" id="Coils"/>
    </source>
</evidence>
<feature type="region of interest" description="Disordered" evidence="2">
    <location>
        <begin position="241"/>
        <end position="282"/>
    </location>
</feature>
<comment type="caution">
    <text evidence="3">The sequence shown here is derived from an EMBL/GenBank/DDBJ whole genome shotgun (WGS) entry which is preliminary data.</text>
</comment>
<feature type="coiled-coil region" evidence="1">
    <location>
        <begin position="158"/>
        <end position="226"/>
    </location>
</feature>
<protein>
    <submittedName>
        <fullName evidence="3">Coiled-coil domain-containing protein 61</fullName>
    </submittedName>
</protein>
<dbReference type="CDD" id="cd22284">
    <property type="entry name" value="HD_CCDC61_N"/>
    <property type="match status" value="1"/>
</dbReference>
<dbReference type="EMBL" id="JAPFFF010000007">
    <property type="protein sequence ID" value="KAK8886015.1"/>
    <property type="molecule type" value="Genomic_DNA"/>
</dbReference>
<name>A0ABR2K4I5_9EUKA</name>
<evidence type="ECO:0000313" key="3">
    <source>
        <dbReference type="EMBL" id="KAK8886015.1"/>
    </source>
</evidence>
<dbReference type="Proteomes" id="UP001470230">
    <property type="component" value="Unassembled WGS sequence"/>
</dbReference>
<evidence type="ECO:0000313" key="4">
    <source>
        <dbReference type="Proteomes" id="UP001470230"/>
    </source>
</evidence>
<dbReference type="InterPro" id="IPR049733">
    <property type="entry name" value="CCDC61_N"/>
</dbReference>
<feature type="compositionally biased region" description="Polar residues" evidence="2">
    <location>
        <begin position="273"/>
        <end position="282"/>
    </location>
</feature>
<organism evidence="3 4">
    <name type="scientific">Tritrichomonas musculus</name>
    <dbReference type="NCBI Taxonomy" id="1915356"/>
    <lineage>
        <taxon>Eukaryota</taxon>
        <taxon>Metamonada</taxon>
        <taxon>Parabasalia</taxon>
        <taxon>Tritrichomonadida</taxon>
        <taxon>Tritrichomonadidae</taxon>
        <taxon>Tritrichomonas</taxon>
    </lineage>
</organism>
<accession>A0ABR2K4I5</accession>
<reference evidence="3 4" key="1">
    <citation type="submission" date="2024-04" db="EMBL/GenBank/DDBJ databases">
        <title>Tritrichomonas musculus Genome.</title>
        <authorList>
            <person name="Alves-Ferreira E."/>
            <person name="Grigg M."/>
            <person name="Lorenzi H."/>
            <person name="Galac M."/>
        </authorList>
    </citation>
    <scope>NUCLEOTIDE SEQUENCE [LARGE SCALE GENOMIC DNA]</scope>
    <source>
        <strain evidence="3 4">EAF2021</strain>
    </source>
</reference>
<sequence length="282" mass="32608">MSIENEINVVLESNQRKYRLYAQYSTANSFSLQIISEDFTLRYAGEFTAAYIEEITVKSGAFKRLPIFWQILLMACQNTDTSPALTIDIYTATELQNMVAFSAPLIKSPKSPPNSQSDIIYEDKIFLIITQISDFDKIRYPLPLAYTPFTNDELMLSVRRLYKENEKLKGMLDEINASHSIVSLEQKKSMLSADYMDLQNQKNIEIEQLQKKLKQLKVKRAREIASTRTSRKFSPRTWERLNRKSSPRKLHQGTDKEQNTTVTNKTKKAVSRPKSTMTPKKK</sequence>
<gene>
    <name evidence="3" type="ORF">M9Y10_041474</name>
</gene>
<keyword evidence="1" id="KW-0175">Coiled coil</keyword>